<protein>
    <submittedName>
        <fullName evidence="4">Plasmalemma vesicle associated protein b</fullName>
    </submittedName>
</protein>
<evidence type="ECO:0000313" key="5">
    <source>
        <dbReference type="Proteomes" id="UP000265020"/>
    </source>
</evidence>
<feature type="coiled-coil region" evidence="1">
    <location>
        <begin position="60"/>
        <end position="122"/>
    </location>
</feature>
<dbReference type="AlphaFoldDB" id="A0A3Q2DHC1"/>
<dbReference type="Proteomes" id="UP000265020">
    <property type="component" value="Unassembled WGS sequence"/>
</dbReference>
<evidence type="ECO:0000313" key="4">
    <source>
        <dbReference type="Ensembl" id="ENSCVAP00000018696.1"/>
    </source>
</evidence>
<dbReference type="GO" id="GO:0043114">
    <property type="term" value="P:regulation of vascular permeability"/>
    <property type="evidence" value="ECO:0007669"/>
    <property type="project" value="Ensembl"/>
</dbReference>
<evidence type="ECO:0000256" key="2">
    <source>
        <dbReference type="SAM" id="MobiDB-lite"/>
    </source>
</evidence>
<dbReference type="GeneID" id="107094700"/>
<evidence type="ECO:0000256" key="3">
    <source>
        <dbReference type="SAM" id="Phobius"/>
    </source>
</evidence>
<proteinExistence type="predicted"/>
<dbReference type="Ensembl" id="ENSCVAT00000027714.1">
    <property type="protein sequence ID" value="ENSCVAP00000018696.1"/>
    <property type="gene ID" value="ENSCVAG00000021977.1"/>
</dbReference>
<keyword evidence="1" id="KW-0175">Coiled coil</keyword>
<dbReference type="GO" id="GO:0002693">
    <property type="term" value="P:positive regulation of cellular extravasation"/>
    <property type="evidence" value="ECO:0007669"/>
    <property type="project" value="TreeGrafter"/>
</dbReference>
<accession>A0A3Q2DHC1</accession>
<dbReference type="GO" id="GO:0007219">
    <property type="term" value="P:Notch signaling pathway"/>
    <property type="evidence" value="ECO:0007669"/>
    <property type="project" value="Ensembl"/>
</dbReference>
<dbReference type="OMA" id="ETNKSCD"/>
<keyword evidence="5" id="KW-1185">Reference proteome</keyword>
<sequence>MYSSSYSRAKLGPESRQPLYRNKGKSCGYYMRIVFFFSSLIQSLIIVSLVLFLIYGQPEKSAEEKRVEELEQGFNKLNVNNFELKKEKAELEAKLAAQKAEKAALEKQMAKQLNESTKVENELKKKITTLQNTVTLLQRPTRTFIPPPPPPPVTNNNQGILKATISEKEKLIALVKSNFTQTVQYLSHERDRALRERDVHIEEAINLRRDNNLLREQLNIYTRKCKEDFAQSLDGIQSVTTKFLNQIHNMFPHSQTFHLSCQSQREQLEKIRSSCTNLSRDVESKFQLYLDNVGNKVVEIQGLSSKLEAHNSYLTSSLEQCEKKHKEAVAKAASDLELKQKAHDDKVEQILIEKKRLSEQKTLLDEKLALREKEIQMLKESMPKTGPLTAASPQSVPQQGRPAAANWPVNGSAGVSNAPIVG</sequence>
<evidence type="ECO:0000256" key="1">
    <source>
        <dbReference type="SAM" id="Coils"/>
    </source>
</evidence>
<dbReference type="STRING" id="28743.ENSCVAP00000018696"/>
<organism evidence="4 5">
    <name type="scientific">Cyprinodon variegatus</name>
    <name type="common">Sheepshead minnow</name>
    <dbReference type="NCBI Taxonomy" id="28743"/>
    <lineage>
        <taxon>Eukaryota</taxon>
        <taxon>Metazoa</taxon>
        <taxon>Chordata</taxon>
        <taxon>Craniata</taxon>
        <taxon>Vertebrata</taxon>
        <taxon>Euteleostomi</taxon>
        <taxon>Actinopterygii</taxon>
        <taxon>Neopterygii</taxon>
        <taxon>Teleostei</taxon>
        <taxon>Neoteleostei</taxon>
        <taxon>Acanthomorphata</taxon>
        <taxon>Ovalentaria</taxon>
        <taxon>Atherinomorphae</taxon>
        <taxon>Cyprinodontiformes</taxon>
        <taxon>Cyprinodontidae</taxon>
        <taxon>Cyprinodon</taxon>
    </lineage>
</organism>
<name>A0A3Q2DHC1_CYPVA</name>
<reference evidence="4" key="1">
    <citation type="submission" date="2025-08" db="UniProtKB">
        <authorList>
            <consortium name="Ensembl"/>
        </authorList>
    </citation>
    <scope>IDENTIFICATION</scope>
</reference>
<feature type="transmembrane region" description="Helical" evidence="3">
    <location>
        <begin position="29"/>
        <end position="55"/>
    </location>
</feature>
<dbReference type="OrthoDB" id="9944409at2759"/>
<dbReference type="Pfam" id="PF06637">
    <property type="entry name" value="PV-1"/>
    <property type="match status" value="1"/>
</dbReference>
<dbReference type="PANTHER" id="PTHR21687:SF6">
    <property type="entry name" value="PLASMALEMMA VESICLE-ASSOCIATED PROTEIN"/>
    <property type="match status" value="1"/>
</dbReference>
<keyword evidence="3" id="KW-1133">Transmembrane helix</keyword>
<dbReference type="GeneTree" id="ENSGT00390000006166"/>
<feature type="region of interest" description="Disordered" evidence="2">
    <location>
        <begin position="381"/>
        <end position="422"/>
    </location>
</feature>
<reference evidence="4" key="2">
    <citation type="submission" date="2025-09" db="UniProtKB">
        <authorList>
            <consortium name="Ensembl"/>
        </authorList>
    </citation>
    <scope>IDENTIFICATION</scope>
</reference>
<keyword evidence="3" id="KW-0812">Transmembrane</keyword>
<dbReference type="InterPro" id="IPR009538">
    <property type="entry name" value="PV-1"/>
</dbReference>
<dbReference type="RefSeq" id="XP_015245975.1">
    <property type="nucleotide sequence ID" value="XM_015390489.1"/>
</dbReference>
<dbReference type="KEGG" id="cvg:107094700"/>
<dbReference type="PANTHER" id="PTHR21687">
    <property type="entry name" value="PLASMALEMMA VESICLE-ASSOCIATED PROTEIN"/>
    <property type="match status" value="1"/>
</dbReference>
<keyword evidence="3" id="KW-0472">Membrane</keyword>
<dbReference type="CTD" id="570276"/>